<evidence type="ECO:0000259" key="2">
    <source>
        <dbReference type="Pfam" id="PF05193"/>
    </source>
</evidence>
<dbReference type="AlphaFoldDB" id="A0A0R2L3I1"/>
<evidence type="ECO:0000313" key="3">
    <source>
        <dbReference type="EMBL" id="KRN94342.1"/>
    </source>
</evidence>
<dbReference type="InterPro" id="IPR011249">
    <property type="entry name" value="Metalloenz_LuxS/M16"/>
</dbReference>
<dbReference type="NCBIfam" id="NF047421">
    <property type="entry name" value="YfmH_fam"/>
    <property type="match status" value="1"/>
</dbReference>
<dbReference type="Pfam" id="PF05193">
    <property type="entry name" value="Peptidase_M16_C"/>
    <property type="match status" value="1"/>
</dbReference>
<reference evidence="3 5" key="1">
    <citation type="journal article" date="2015" name="Genome Announc.">
        <title>Expanding the biotechnology potential of lactobacilli through comparative genomics of 213 strains and associated genera.</title>
        <authorList>
            <person name="Sun Z."/>
            <person name="Harris H.M."/>
            <person name="McCann A."/>
            <person name="Guo C."/>
            <person name="Argimon S."/>
            <person name="Zhang W."/>
            <person name="Yang X."/>
            <person name="Jeffery I.B."/>
            <person name="Cooney J.C."/>
            <person name="Kagawa T.F."/>
            <person name="Liu W."/>
            <person name="Song Y."/>
            <person name="Salvetti E."/>
            <person name="Wrobel A."/>
            <person name="Rasinkangas P."/>
            <person name="Parkhill J."/>
            <person name="Rea M.C."/>
            <person name="O'Sullivan O."/>
            <person name="Ritari J."/>
            <person name="Douillard F.P."/>
            <person name="Paul Ross R."/>
            <person name="Yang R."/>
            <person name="Briner A.E."/>
            <person name="Felis G.E."/>
            <person name="de Vos W.M."/>
            <person name="Barrangou R."/>
            <person name="Klaenhammer T.R."/>
            <person name="Caufield P.W."/>
            <person name="Cui Y."/>
            <person name="Zhang H."/>
            <person name="O'Toole P.W."/>
        </authorList>
    </citation>
    <scope>NUCLEOTIDE SEQUENCE [LARGE SCALE GENOMIC DNA]</scope>
    <source>
        <strain evidence="3 5">DSM 18001</strain>
    </source>
</reference>
<dbReference type="Proteomes" id="UP000305541">
    <property type="component" value="Unassembled WGS sequence"/>
</dbReference>
<dbReference type="Gene3D" id="3.30.830.10">
    <property type="entry name" value="Metalloenzyme, LuxS/M16 peptidase-like"/>
    <property type="match status" value="2"/>
</dbReference>
<dbReference type="GO" id="GO:0046872">
    <property type="term" value="F:metal ion binding"/>
    <property type="evidence" value="ECO:0007669"/>
    <property type="project" value="InterPro"/>
</dbReference>
<dbReference type="InterPro" id="IPR011765">
    <property type="entry name" value="Pept_M16_N"/>
</dbReference>
<evidence type="ECO:0000313" key="5">
    <source>
        <dbReference type="Proteomes" id="UP000051859"/>
    </source>
</evidence>
<sequence>MDKKEYQRFDEELFSTTLANGLKVNILPKKGFHKTYAILTTNFGSMDQEFLLNDEKIEVPAGTAHFLEHKLFEKADYDAFELFTNNGADSNAFTSYSKTSYLFSATENLKDNLNILLDFVQNPYFSKKSVDKEQGIIGQEIQMYNDDVDWQLYMGILNNLYPSQPISTDIAGTVDSIAKITPELLYKVHKVFYRPSNMNIFVTGNLDQNQVLKWIEENQNAKTFDTDFSFTIPEETRVVPPVIEEKEVSLDVERPKLMIGINNAKNLPAPGPDRLKYIITLDLALYLILSSSSKMYLKLYDQGLLDDTFGYDLNSERENLFLTMGGDTEVPEELAASLKEILAKDLVQLPHLDEDFELAKKEMYGRSITRMNSLEAIANSFEGESYGNTTIFDEALIYQDITLDDVLDAYRNFIKDTTVSTFKINSK</sequence>
<comment type="caution">
    <text evidence="3">The sequence shown here is derived from an EMBL/GenBank/DDBJ whole genome shotgun (WGS) entry which is preliminary data.</text>
</comment>
<dbReference type="STRING" id="331679.IV81_GL001522"/>
<reference evidence="4 6" key="2">
    <citation type="submission" date="2019-05" db="EMBL/GenBank/DDBJ databases">
        <title>The metagenome of a microbial culture collection derived from dairy environment covers the genomic content of the human microbiome.</title>
        <authorList>
            <person name="Roder T."/>
            <person name="Wuthrich D."/>
            <person name="Sattari Z."/>
            <person name="Von Ah U."/>
            <person name="Bar C."/>
            <person name="Ronchi F."/>
            <person name="Macpherson A.J."/>
            <person name="Ganal-Vonarburg S.C."/>
            <person name="Bruggmann R."/>
            <person name="Vergeres G."/>
        </authorList>
    </citation>
    <scope>NUCLEOTIDE SEQUENCE [LARGE SCALE GENOMIC DNA]</scope>
    <source>
        <strain evidence="4 6">FAM 18815</strain>
    </source>
</reference>
<dbReference type="SUPFAM" id="SSF63411">
    <property type="entry name" value="LuxS/MPP-like metallohydrolase"/>
    <property type="match status" value="2"/>
</dbReference>
<dbReference type="InterPro" id="IPR007863">
    <property type="entry name" value="Peptidase_M16_C"/>
</dbReference>
<name>A0A0R2L3I1_9LACO</name>
<dbReference type="PANTHER" id="PTHR11851">
    <property type="entry name" value="METALLOPROTEASE"/>
    <property type="match status" value="1"/>
</dbReference>
<dbReference type="PATRIC" id="fig|331679.3.peg.1557"/>
<dbReference type="Proteomes" id="UP000051859">
    <property type="component" value="Unassembled WGS sequence"/>
</dbReference>
<feature type="domain" description="Peptidase M16 C-terminal" evidence="2">
    <location>
        <begin position="179"/>
        <end position="360"/>
    </location>
</feature>
<dbReference type="OrthoDB" id="9811314at2"/>
<evidence type="ECO:0000313" key="6">
    <source>
        <dbReference type="Proteomes" id="UP000305541"/>
    </source>
</evidence>
<accession>A0A0R2L3I1</accession>
<keyword evidence="5" id="KW-1185">Reference proteome</keyword>
<feature type="domain" description="Peptidase M16 N-terminal" evidence="1">
    <location>
        <begin position="61"/>
        <end position="172"/>
    </location>
</feature>
<dbReference type="Pfam" id="PF00675">
    <property type="entry name" value="Peptidase_M16"/>
    <property type="match status" value="1"/>
</dbReference>
<dbReference type="EMBL" id="JQBX01000006">
    <property type="protein sequence ID" value="KRN94342.1"/>
    <property type="molecule type" value="Genomic_DNA"/>
</dbReference>
<evidence type="ECO:0000259" key="1">
    <source>
        <dbReference type="Pfam" id="PF00675"/>
    </source>
</evidence>
<proteinExistence type="predicted"/>
<gene>
    <name evidence="4" type="ORF">FEZ51_01650</name>
    <name evidence="3" type="ORF">IV81_GL001522</name>
</gene>
<dbReference type="RefSeq" id="WP_057802493.1">
    <property type="nucleotide sequence ID" value="NZ_JQBX01000006.1"/>
</dbReference>
<dbReference type="InterPro" id="IPR050361">
    <property type="entry name" value="MPP/UQCRC_Complex"/>
</dbReference>
<evidence type="ECO:0000313" key="4">
    <source>
        <dbReference type="EMBL" id="TLQ05389.1"/>
    </source>
</evidence>
<dbReference type="EMBL" id="VBTH01000002">
    <property type="protein sequence ID" value="TLQ05389.1"/>
    <property type="molecule type" value="Genomic_DNA"/>
</dbReference>
<organism evidence="3 5">
    <name type="scientific">Pediococcus stilesii</name>
    <dbReference type="NCBI Taxonomy" id="331679"/>
    <lineage>
        <taxon>Bacteria</taxon>
        <taxon>Bacillati</taxon>
        <taxon>Bacillota</taxon>
        <taxon>Bacilli</taxon>
        <taxon>Lactobacillales</taxon>
        <taxon>Lactobacillaceae</taxon>
        <taxon>Pediococcus</taxon>
    </lineage>
</organism>
<dbReference type="PANTHER" id="PTHR11851:SF134">
    <property type="entry name" value="ZINC-DEPENDENT PROTEASE"/>
    <property type="match status" value="1"/>
</dbReference>
<protein>
    <submittedName>
        <fullName evidence="4">Insulinase family protein</fullName>
    </submittedName>
    <submittedName>
        <fullName evidence="3">Zn-dependent peptidase</fullName>
    </submittedName>
</protein>